<dbReference type="Gene3D" id="1.10.10.10">
    <property type="entry name" value="Winged helix-like DNA-binding domain superfamily/Winged helix DNA-binding domain"/>
    <property type="match status" value="1"/>
</dbReference>
<keyword evidence="13" id="KW-1185">Reference proteome</keyword>
<evidence type="ECO:0000256" key="4">
    <source>
        <dbReference type="ARBA" id="ARBA00023015"/>
    </source>
</evidence>
<evidence type="ECO:0000256" key="5">
    <source>
        <dbReference type="ARBA" id="ARBA00023016"/>
    </source>
</evidence>
<dbReference type="Pfam" id="PF00447">
    <property type="entry name" value="HSF_DNA-bind"/>
    <property type="match status" value="1"/>
</dbReference>
<feature type="coiled-coil region" evidence="10">
    <location>
        <begin position="238"/>
        <end position="265"/>
    </location>
</feature>
<keyword evidence="8" id="KW-0539">Nucleus</keyword>
<gene>
    <name evidence="12" type="ORF">GOP47_0024156</name>
</gene>
<dbReference type="EMBL" id="JABFUD020000023">
    <property type="protein sequence ID" value="KAI5061651.1"/>
    <property type="molecule type" value="Genomic_DNA"/>
</dbReference>
<sequence>MAETNAYPVSRKSSPFHLSEDIHGRNILAKDSNDLVSLIAEALSYDAASIAFKGALSLAVSVSAEALHGSAISAHVPFPDEAISHISAPLPQPMESLHEASPPRFLKKTYDMIEDAASNSVVSWSSGNNSFIVWSLSEFCESLLPRYFKHNNFSSFVRQLNTYGFKKVRTGRYEFAHEYFLRGQKNLLKDIHRRKSAGLRMQHKQLEQRPTLISVAENDLEGAIEQLKGDKGFLMSEIMKSRQQQQTLEKEARALADRAQALERRHEWITNFLARAIRSPAFLAHFQLQSEVLEIENEARKRRCLFPSMITRQT</sequence>
<dbReference type="GO" id="GO:0006357">
    <property type="term" value="P:regulation of transcription by RNA polymerase II"/>
    <property type="evidence" value="ECO:0007669"/>
    <property type="project" value="TreeGrafter"/>
</dbReference>
<dbReference type="GO" id="GO:0003700">
    <property type="term" value="F:DNA-binding transcription factor activity"/>
    <property type="evidence" value="ECO:0007669"/>
    <property type="project" value="InterPro"/>
</dbReference>
<keyword evidence="3" id="KW-0597">Phosphoprotein</keyword>
<protein>
    <recommendedName>
        <fullName evidence="11">HSF-type DNA-binding domain-containing protein</fullName>
    </recommendedName>
</protein>
<evidence type="ECO:0000256" key="1">
    <source>
        <dbReference type="ARBA" id="ARBA00004123"/>
    </source>
</evidence>
<dbReference type="FunFam" id="1.10.10.10:FF:000037">
    <property type="entry name" value="Heat stress transcription factor B-4"/>
    <property type="match status" value="1"/>
</dbReference>
<evidence type="ECO:0000259" key="11">
    <source>
        <dbReference type="PROSITE" id="PS00434"/>
    </source>
</evidence>
<dbReference type="GO" id="GO:0005634">
    <property type="term" value="C:nucleus"/>
    <property type="evidence" value="ECO:0007669"/>
    <property type="project" value="UniProtKB-SubCell"/>
</dbReference>
<proteinExistence type="inferred from homology"/>
<evidence type="ECO:0000256" key="3">
    <source>
        <dbReference type="ARBA" id="ARBA00022553"/>
    </source>
</evidence>
<dbReference type="SUPFAM" id="SSF46785">
    <property type="entry name" value="Winged helix' DNA-binding domain"/>
    <property type="match status" value="1"/>
</dbReference>
<dbReference type="GO" id="GO:0034605">
    <property type="term" value="P:cellular response to heat"/>
    <property type="evidence" value="ECO:0007669"/>
    <property type="project" value="TreeGrafter"/>
</dbReference>
<keyword evidence="10" id="KW-0175">Coiled coil</keyword>
<dbReference type="PROSITE" id="PS00434">
    <property type="entry name" value="HSF_DOMAIN"/>
    <property type="match status" value="1"/>
</dbReference>
<dbReference type="PANTHER" id="PTHR10015:SF456">
    <property type="entry name" value="E2F_DP FAMILY WINGED-HELIX DNA-BINDING DOMAIN-CONTAINING PROTEIN-RELATED"/>
    <property type="match status" value="1"/>
</dbReference>
<dbReference type="PANTHER" id="PTHR10015">
    <property type="entry name" value="HEAT SHOCK TRANSCRIPTION FACTOR"/>
    <property type="match status" value="1"/>
</dbReference>
<dbReference type="AlphaFoldDB" id="A0A9D4U7C1"/>
<accession>A0A9D4U7C1</accession>
<keyword evidence="4" id="KW-0805">Transcription regulation</keyword>
<keyword evidence="5" id="KW-0346">Stress response</keyword>
<evidence type="ECO:0000256" key="10">
    <source>
        <dbReference type="SAM" id="Coils"/>
    </source>
</evidence>
<evidence type="ECO:0000313" key="13">
    <source>
        <dbReference type="Proteomes" id="UP000886520"/>
    </source>
</evidence>
<dbReference type="PRINTS" id="PR00056">
    <property type="entry name" value="HSFDOMAIN"/>
</dbReference>
<evidence type="ECO:0000256" key="9">
    <source>
        <dbReference type="RuleBase" id="RU004020"/>
    </source>
</evidence>
<comment type="similarity">
    <text evidence="9">Belongs to the HSF family.</text>
</comment>
<dbReference type="SMART" id="SM00415">
    <property type="entry name" value="HSF"/>
    <property type="match status" value="1"/>
</dbReference>
<reference evidence="12" key="1">
    <citation type="submission" date="2021-01" db="EMBL/GenBank/DDBJ databases">
        <title>Adiantum capillus-veneris genome.</title>
        <authorList>
            <person name="Fang Y."/>
            <person name="Liao Q."/>
        </authorList>
    </citation>
    <scope>NUCLEOTIDE SEQUENCE</scope>
    <source>
        <strain evidence="12">H3</strain>
        <tissue evidence="12">Leaf</tissue>
    </source>
</reference>
<dbReference type="InterPro" id="IPR036388">
    <property type="entry name" value="WH-like_DNA-bd_sf"/>
</dbReference>
<name>A0A9D4U7C1_ADICA</name>
<dbReference type="OrthoDB" id="60033at2759"/>
<organism evidence="12 13">
    <name type="scientific">Adiantum capillus-veneris</name>
    <name type="common">Maidenhair fern</name>
    <dbReference type="NCBI Taxonomy" id="13818"/>
    <lineage>
        <taxon>Eukaryota</taxon>
        <taxon>Viridiplantae</taxon>
        <taxon>Streptophyta</taxon>
        <taxon>Embryophyta</taxon>
        <taxon>Tracheophyta</taxon>
        <taxon>Polypodiopsida</taxon>
        <taxon>Polypodiidae</taxon>
        <taxon>Polypodiales</taxon>
        <taxon>Pteridineae</taxon>
        <taxon>Pteridaceae</taxon>
        <taxon>Vittarioideae</taxon>
        <taxon>Adiantum</taxon>
    </lineage>
</organism>
<keyword evidence="6" id="KW-0238">DNA-binding</keyword>
<evidence type="ECO:0000256" key="8">
    <source>
        <dbReference type="ARBA" id="ARBA00023242"/>
    </source>
</evidence>
<dbReference type="GO" id="GO:0000978">
    <property type="term" value="F:RNA polymerase II cis-regulatory region sequence-specific DNA binding"/>
    <property type="evidence" value="ECO:0007669"/>
    <property type="project" value="TreeGrafter"/>
</dbReference>
<keyword evidence="7" id="KW-0804">Transcription</keyword>
<dbReference type="Proteomes" id="UP000886520">
    <property type="component" value="Chromosome 23"/>
</dbReference>
<comment type="caution">
    <text evidence="12">The sequence shown here is derived from an EMBL/GenBank/DDBJ whole genome shotgun (WGS) entry which is preliminary data.</text>
</comment>
<evidence type="ECO:0000256" key="2">
    <source>
        <dbReference type="ARBA" id="ARBA00011233"/>
    </source>
</evidence>
<feature type="domain" description="HSF-type DNA-binding" evidence="11">
    <location>
        <begin position="144"/>
        <end position="168"/>
    </location>
</feature>
<comment type="subcellular location">
    <subcellularLocation>
        <location evidence="1">Nucleus</location>
    </subcellularLocation>
</comment>
<evidence type="ECO:0000256" key="7">
    <source>
        <dbReference type="ARBA" id="ARBA00023163"/>
    </source>
</evidence>
<dbReference type="InterPro" id="IPR000232">
    <property type="entry name" value="HSF_DNA-bd"/>
</dbReference>
<dbReference type="InterPro" id="IPR036390">
    <property type="entry name" value="WH_DNA-bd_sf"/>
</dbReference>
<evidence type="ECO:0000313" key="12">
    <source>
        <dbReference type="EMBL" id="KAI5061651.1"/>
    </source>
</evidence>
<evidence type="ECO:0000256" key="6">
    <source>
        <dbReference type="ARBA" id="ARBA00023125"/>
    </source>
</evidence>
<comment type="subunit">
    <text evidence="2">Homotrimer.</text>
</comment>